<feature type="region of interest" description="Disordered" evidence="1">
    <location>
        <begin position="239"/>
        <end position="271"/>
    </location>
</feature>
<dbReference type="Proteomes" id="UP000585836">
    <property type="component" value="Unassembled WGS sequence"/>
</dbReference>
<dbReference type="GO" id="GO:0008241">
    <property type="term" value="F:peptidyl-dipeptidase activity"/>
    <property type="evidence" value="ECO:0007669"/>
    <property type="project" value="UniProtKB-EC"/>
</dbReference>
<dbReference type="EC" id="3.4.15.6" evidence="2"/>
<gene>
    <name evidence="2" type="ORF">FHS34_002034</name>
</gene>
<keyword evidence="3" id="KW-1185">Reference proteome</keyword>
<comment type="caution">
    <text evidence="2">The sequence shown here is derived from an EMBL/GenBank/DDBJ whole genome shotgun (WGS) entry which is preliminary data.</text>
</comment>
<dbReference type="EMBL" id="JACHJK010000003">
    <property type="protein sequence ID" value="MBB5926578.1"/>
    <property type="molecule type" value="Genomic_DNA"/>
</dbReference>
<evidence type="ECO:0000313" key="2">
    <source>
        <dbReference type="EMBL" id="MBB5926578.1"/>
    </source>
</evidence>
<keyword evidence="2" id="KW-0121">Carboxypeptidase</keyword>
<keyword evidence="2" id="KW-0378">Hydrolase</keyword>
<proteinExistence type="predicted"/>
<dbReference type="RefSeq" id="WP_184963373.1">
    <property type="nucleotide sequence ID" value="NZ_BAAAWF010000094.1"/>
</dbReference>
<protein>
    <submittedName>
        <fullName evidence="2">Cyanophycinase</fullName>
        <ecNumber evidence="2">3.4.15.6</ecNumber>
    </submittedName>
</protein>
<name>A0A7W9PSG3_9ACTN</name>
<evidence type="ECO:0000313" key="3">
    <source>
        <dbReference type="Proteomes" id="UP000585836"/>
    </source>
</evidence>
<organism evidence="2 3">
    <name type="scientific">Streptomyces echinatus</name>
    <dbReference type="NCBI Taxonomy" id="67293"/>
    <lineage>
        <taxon>Bacteria</taxon>
        <taxon>Bacillati</taxon>
        <taxon>Actinomycetota</taxon>
        <taxon>Actinomycetes</taxon>
        <taxon>Kitasatosporales</taxon>
        <taxon>Streptomycetaceae</taxon>
        <taxon>Streptomyces</taxon>
    </lineage>
</organism>
<dbReference type="AlphaFoldDB" id="A0A7W9PSG3"/>
<dbReference type="GO" id="GO:0004180">
    <property type="term" value="F:carboxypeptidase activity"/>
    <property type="evidence" value="ECO:0007669"/>
    <property type="project" value="UniProtKB-KW"/>
</dbReference>
<reference evidence="2 3" key="1">
    <citation type="submission" date="2020-08" db="EMBL/GenBank/DDBJ databases">
        <title>Genomic Encyclopedia of Type Strains, Phase III (KMG-III): the genomes of soil and plant-associated and newly described type strains.</title>
        <authorList>
            <person name="Whitman W."/>
        </authorList>
    </citation>
    <scope>NUCLEOTIDE SEQUENCE [LARGE SCALE GENOMIC DNA]</scope>
    <source>
        <strain evidence="2 3">CECT 3313</strain>
    </source>
</reference>
<dbReference type="Gene3D" id="3.40.50.880">
    <property type="match status" value="1"/>
</dbReference>
<evidence type="ECO:0000256" key="1">
    <source>
        <dbReference type="SAM" id="MobiDB-lite"/>
    </source>
</evidence>
<dbReference type="SUPFAM" id="SSF52317">
    <property type="entry name" value="Class I glutamine amidotransferase-like"/>
    <property type="match status" value="1"/>
</dbReference>
<sequence length="271" mass="28328">MAATYLIGGGWPPDPLDHLYAAFATEVADRPGELVYLLQKGVNPKGWRRYFLRLGLPPARQVTVGPGTAVRPEDIGVAAGMFVCGGDNPLYQGALAEHAHEVRRHLAEHDIPYAGFSAGAAVAGADAVIGGAVRGRPDGSTVPVAPSERDEGLPVLAVLPGLGLVPFGVDIHATQWGTLTRLIHSVATGLVEEGWGLDAHAGIRVNADGRTDVFGPGNVYRVLASGPARAGSDRDVRVRILPPGRGPTITPRHEGKPEGPPCQGAERSSPR</sequence>
<dbReference type="InterPro" id="IPR029062">
    <property type="entry name" value="Class_I_gatase-like"/>
</dbReference>
<accession>A0A7W9PSG3</accession>
<keyword evidence="2" id="KW-0645">Protease</keyword>